<dbReference type="AlphaFoldDB" id="A0A8D4VRD4"/>
<evidence type="ECO:0000313" key="2">
    <source>
        <dbReference type="EMBL" id="BBL71852.1"/>
    </source>
</evidence>
<proteinExistence type="predicted"/>
<dbReference type="RefSeq" id="WP_246598856.1">
    <property type="nucleotide sequence ID" value="NZ_AP019782.1"/>
</dbReference>
<accession>A0A8D4VRD4</accession>
<evidence type="ECO:0000313" key="3">
    <source>
        <dbReference type="Proteomes" id="UP000824988"/>
    </source>
</evidence>
<dbReference type="InterPro" id="IPR014030">
    <property type="entry name" value="Ketoacyl_synth_N"/>
</dbReference>
<dbReference type="KEGG" id="moz:MoryE10_24580"/>
<dbReference type="Pfam" id="PF13723">
    <property type="entry name" value="Ketoacyl-synt_2"/>
    <property type="match status" value="1"/>
</dbReference>
<protein>
    <submittedName>
        <fullName evidence="2">3-oxoacyl-ACP synthase</fullName>
    </submittedName>
</protein>
<evidence type="ECO:0000259" key="1">
    <source>
        <dbReference type="Pfam" id="PF13723"/>
    </source>
</evidence>
<gene>
    <name evidence="2" type="ORF">MoryE10_24580</name>
</gene>
<name>A0A8D4VRD4_9GAMM</name>
<keyword evidence="3" id="KW-1185">Reference proteome</keyword>
<reference evidence="2" key="1">
    <citation type="submission" date="2019-06" db="EMBL/GenBank/DDBJ databases">
        <title>Complete genome sequence of Methylogaea oryzae strain JCM16910.</title>
        <authorList>
            <person name="Asakawa S."/>
        </authorList>
    </citation>
    <scope>NUCLEOTIDE SEQUENCE</scope>
    <source>
        <strain evidence="2">E10</strain>
    </source>
</reference>
<feature type="domain" description="Beta-ketoacyl synthase-like N-terminal" evidence="1">
    <location>
        <begin position="28"/>
        <end position="236"/>
    </location>
</feature>
<organism evidence="2 3">
    <name type="scientific">Methylogaea oryzae</name>
    <dbReference type="NCBI Taxonomy" id="1295382"/>
    <lineage>
        <taxon>Bacteria</taxon>
        <taxon>Pseudomonadati</taxon>
        <taxon>Pseudomonadota</taxon>
        <taxon>Gammaproteobacteria</taxon>
        <taxon>Methylococcales</taxon>
        <taxon>Methylococcaceae</taxon>
        <taxon>Methylogaea</taxon>
    </lineage>
</organism>
<dbReference type="Proteomes" id="UP000824988">
    <property type="component" value="Chromosome"/>
</dbReference>
<sequence length="241" mass="25760">MGRETQLCFTLEHWCLWRSEATPSAGCWPAGEVLPCNGGAADVGFLPMMQRRRLSPLGRAASAVAWRCRQVGGDMPSVFFSRHGESQYYFEMLEGLAAGEEVSPSRFSLSVHNAIAGLCSFHGDSFQPYVSLAGGTEGLFAAFLEAAGLLLESPRTLVVCYEQPLPGAYRDYAASPRITWALGMVLAGGGTGPKLRLARVGGAVGDADADEPGLVQAIRQGRRSGCSRPGSSVWRWSLDDA</sequence>
<dbReference type="EMBL" id="AP019782">
    <property type="protein sequence ID" value="BBL71852.1"/>
    <property type="molecule type" value="Genomic_DNA"/>
</dbReference>